<dbReference type="Proteomes" id="UP000274131">
    <property type="component" value="Unassembled WGS sequence"/>
</dbReference>
<reference evidence="4" key="1">
    <citation type="submission" date="2017-02" db="UniProtKB">
        <authorList>
            <consortium name="WormBaseParasite"/>
        </authorList>
    </citation>
    <scope>IDENTIFICATION</scope>
</reference>
<keyword evidence="3" id="KW-1185">Reference proteome</keyword>
<feature type="transmembrane region" description="Helical" evidence="1">
    <location>
        <begin position="44"/>
        <end position="65"/>
    </location>
</feature>
<keyword evidence="1" id="KW-0812">Transmembrane</keyword>
<sequence>MGEENKEEKEEETKEKEMSVMDKLKKLRESIVVFPIIGKCIGELPVLFLSISAAIFAISILGFVLRLDIRVDLKSGYTPQDAPSVEEIGAHVKFFGNLVTD</sequence>
<evidence type="ECO:0000256" key="1">
    <source>
        <dbReference type="SAM" id="Phobius"/>
    </source>
</evidence>
<gene>
    <name evidence="2" type="ORF">EVEC_LOCUS11631</name>
</gene>
<organism evidence="4">
    <name type="scientific">Enterobius vermicularis</name>
    <name type="common">Human pinworm</name>
    <dbReference type="NCBI Taxonomy" id="51028"/>
    <lineage>
        <taxon>Eukaryota</taxon>
        <taxon>Metazoa</taxon>
        <taxon>Ecdysozoa</taxon>
        <taxon>Nematoda</taxon>
        <taxon>Chromadorea</taxon>
        <taxon>Rhabditida</taxon>
        <taxon>Spirurina</taxon>
        <taxon>Oxyuridomorpha</taxon>
        <taxon>Oxyuroidea</taxon>
        <taxon>Oxyuridae</taxon>
        <taxon>Enterobius</taxon>
    </lineage>
</organism>
<keyword evidence="1" id="KW-0472">Membrane</keyword>
<evidence type="ECO:0000313" key="3">
    <source>
        <dbReference type="Proteomes" id="UP000274131"/>
    </source>
</evidence>
<accession>A0A0N4VN85</accession>
<dbReference type="WBParaSite" id="EVEC_0001243101-mRNA-1">
    <property type="protein sequence ID" value="EVEC_0001243101-mRNA-1"/>
    <property type="gene ID" value="EVEC_0001243101"/>
</dbReference>
<dbReference type="EMBL" id="UXUI01012420">
    <property type="protein sequence ID" value="VDD96880.1"/>
    <property type="molecule type" value="Genomic_DNA"/>
</dbReference>
<evidence type="ECO:0000313" key="2">
    <source>
        <dbReference type="EMBL" id="VDD96880.1"/>
    </source>
</evidence>
<reference evidence="2 3" key="2">
    <citation type="submission" date="2018-10" db="EMBL/GenBank/DDBJ databases">
        <authorList>
            <consortium name="Pathogen Informatics"/>
        </authorList>
    </citation>
    <scope>NUCLEOTIDE SEQUENCE [LARGE SCALE GENOMIC DNA]</scope>
</reference>
<name>A0A0N4VN85_ENTVE</name>
<protein>
    <submittedName>
        <fullName evidence="4">Reticulon-like protein</fullName>
    </submittedName>
</protein>
<evidence type="ECO:0000313" key="4">
    <source>
        <dbReference type="WBParaSite" id="EVEC_0001243101-mRNA-1"/>
    </source>
</evidence>
<proteinExistence type="predicted"/>
<dbReference type="AlphaFoldDB" id="A0A0N4VN85"/>
<keyword evidence="1" id="KW-1133">Transmembrane helix</keyword>